<evidence type="ECO:0000256" key="2">
    <source>
        <dbReference type="SAM" id="SignalP"/>
    </source>
</evidence>
<gene>
    <name evidence="3" type="ORF">D1B33_02955</name>
</gene>
<feature type="compositionally biased region" description="Acidic residues" evidence="1">
    <location>
        <begin position="26"/>
        <end position="40"/>
    </location>
</feature>
<dbReference type="OrthoDB" id="2735367at2"/>
<evidence type="ECO:0000313" key="3">
    <source>
        <dbReference type="EMBL" id="RHW39827.1"/>
    </source>
</evidence>
<name>A0A396SLD1_9BACL</name>
<feature type="chain" id="PRO_5039078219" description="DUF4367 domain-containing protein" evidence="2">
    <location>
        <begin position="21"/>
        <end position="237"/>
    </location>
</feature>
<evidence type="ECO:0000256" key="1">
    <source>
        <dbReference type="SAM" id="MobiDB-lite"/>
    </source>
</evidence>
<sequence>MTKKFRLLSLTLLLSIGVLAACNTAEEEPANETATDETETQEPVNSEKPVETAEPNNGSANEEDENGEAEQPAQEEPNAEEEPKAEDTQSITYTSNGETKTAEVTPVSGEQYSMNIMDGFTFTQEEPGKDVVYYDENDSVFMRVEVSSVNDAAFDDVVANTEEMMAAISDNVEQYDVAPLVEGQDISNQAAYIADLESEEVIAFVFERGDKVVRLSVYDNAEADLSEAMIKMGLTIK</sequence>
<feature type="region of interest" description="Disordered" evidence="1">
    <location>
        <begin position="26"/>
        <end position="110"/>
    </location>
</feature>
<dbReference type="Proteomes" id="UP000265692">
    <property type="component" value="Unassembled WGS sequence"/>
</dbReference>
<keyword evidence="4" id="KW-1185">Reference proteome</keyword>
<keyword evidence="2" id="KW-0732">Signal</keyword>
<feature type="compositionally biased region" description="Polar residues" evidence="1">
    <location>
        <begin position="88"/>
        <end position="99"/>
    </location>
</feature>
<dbReference type="RefSeq" id="WP_118874837.1">
    <property type="nucleotide sequence ID" value="NZ_QWEI01000001.1"/>
</dbReference>
<proteinExistence type="predicted"/>
<evidence type="ECO:0000313" key="4">
    <source>
        <dbReference type="Proteomes" id="UP000265692"/>
    </source>
</evidence>
<evidence type="ECO:0008006" key="5">
    <source>
        <dbReference type="Google" id="ProtNLM"/>
    </source>
</evidence>
<comment type="caution">
    <text evidence="3">The sequence shown here is derived from an EMBL/GenBank/DDBJ whole genome shotgun (WGS) entry which is preliminary data.</text>
</comment>
<accession>A0A396SLD1</accession>
<protein>
    <recommendedName>
        <fullName evidence="5">DUF4367 domain-containing protein</fullName>
    </recommendedName>
</protein>
<dbReference type="EMBL" id="QWEI01000001">
    <property type="protein sequence ID" value="RHW39827.1"/>
    <property type="molecule type" value="Genomic_DNA"/>
</dbReference>
<organism evidence="3 4">
    <name type="scientific">Ureibacillus yapensis</name>
    <dbReference type="NCBI Taxonomy" id="2304605"/>
    <lineage>
        <taxon>Bacteria</taxon>
        <taxon>Bacillati</taxon>
        <taxon>Bacillota</taxon>
        <taxon>Bacilli</taxon>
        <taxon>Bacillales</taxon>
        <taxon>Caryophanaceae</taxon>
        <taxon>Ureibacillus</taxon>
    </lineage>
</organism>
<dbReference type="PROSITE" id="PS51257">
    <property type="entry name" value="PROKAR_LIPOPROTEIN"/>
    <property type="match status" value="1"/>
</dbReference>
<feature type="signal peptide" evidence="2">
    <location>
        <begin position="1"/>
        <end position="20"/>
    </location>
</feature>
<dbReference type="AlphaFoldDB" id="A0A396SLD1"/>
<reference evidence="3 4" key="1">
    <citation type="submission" date="2018-08" db="EMBL/GenBank/DDBJ databases">
        <title>Lysinibacillus sp. YLB-03 draft genome sequence.</title>
        <authorList>
            <person name="Yu L."/>
        </authorList>
    </citation>
    <scope>NUCLEOTIDE SEQUENCE [LARGE SCALE GENOMIC DNA]</scope>
    <source>
        <strain evidence="3 4">YLB-03</strain>
    </source>
</reference>